<feature type="compositionally biased region" description="Polar residues" evidence="1">
    <location>
        <begin position="13"/>
        <end position="25"/>
    </location>
</feature>
<proteinExistence type="predicted"/>
<dbReference type="RefSeq" id="WP_348393169.1">
    <property type="nucleotide sequence ID" value="NZ_CP134145.1"/>
</dbReference>
<keyword evidence="3" id="KW-1185">Reference proteome</keyword>
<gene>
    <name evidence="2" type="ORF">RGQ13_08710</name>
</gene>
<feature type="region of interest" description="Disordered" evidence="1">
    <location>
        <begin position="1"/>
        <end position="30"/>
    </location>
</feature>
<evidence type="ECO:0000313" key="3">
    <source>
        <dbReference type="Proteomes" id="UP001258994"/>
    </source>
</evidence>
<sequence>MANVFDQFDSAPSVGSTSTSHSNPFDQFDEVAPSGVASSLPVDSLTEVGQSVYSNYLNQGWDEDDAFDMAVSEEKRLVQAGTVGDRVRAVGQGLTFGYGDEIEGGVKSAFSDSTYGEEVGQIRSEMDTFAEHNPYEAAAYEFGGAIPTMFVPGVGWARGASTASNLGRIGAEGAGYGALYGSGKTEANPFEDPLQYGQDVATDAAIGGVAAPAITSVFKHFGKSIDDFRNSPDNQVNVRNKELLKQEVEQKRAAFSDNDIDPTLAQVSPTVKWVSDWLEGTAGGSAAAKAEANKFNRYATNELNQMSTNYDNRADIGSTFKNAMDSYIDNSKNGLEAQRLALTERVDMNEPIRPLQTAQWLKGEKDLFQGSDGIQSAITEDSIKGLQKAFENGEIVSLNSMWKIKQTIGEGLRNNRLGESQVANGKLLAMYGKIAEDMRHAFRKYGKEAKYKQYMDDFRTNAKTEKALKPYLTNAKGEDFTNVDIEKKIRADMVNNPEKLAGLEEVMDDVRMEYSDELDEAGKALLRETMMFKGQVDPKRAYQFYDTAKAADGIEPETRFLASDAARAEYKRNVELARLMSETPKPQSPEMFGAGNLLSLGVPTLLSGNPVTGFIAGAAAPYIARKITGSRNLGKWYNKIKATDPEGKTEAGRTLNENGTAGLTNRISAIAHGNESTLTEADLEIMNHLNNIAMEDGVDLNSAEESTVPEVPSTLDLKDNEVGSPEAVQKGMMYALNVLQNAGNPQANSGLFDAINSSTLDNSRASELIAANIRSLGTEPSEFMVNQLANDFNSYMGNQAI</sequence>
<evidence type="ECO:0000256" key="1">
    <source>
        <dbReference type="SAM" id="MobiDB-lite"/>
    </source>
</evidence>
<organism evidence="2 3">
    <name type="scientific">Thalassotalea psychrophila</name>
    <dbReference type="NCBI Taxonomy" id="3065647"/>
    <lineage>
        <taxon>Bacteria</taxon>
        <taxon>Pseudomonadati</taxon>
        <taxon>Pseudomonadota</taxon>
        <taxon>Gammaproteobacteria</taxon>
        <taxon>Alteromonadales</taxon>
        <taxon>Colwelliaceae</taxon>
        <taxon>Thalassotalea</taxon>
    </lineage>
</organism>
<name>A0ABY9U394_9GAMM</name>
<evidence type="ECO:0000313" key="2">
    <source>
        <dbReference type="EMBL" id="WNC74060.1"/>
    </source>
</evidence>
<protein>
    <submittedName>
        <fullName evidence="2">Uncharacterized protein</fullName>
    </submittedName>
</protein>
<reference evidence="3" key="1">
    <citation type="submission" date="2023-09" db="EMBL/GenBank/DDBJ databases">
        <authorList>
            <person name="Li S."/>
            <person name="Li X."/>
            <person name="Zhang C."/>
            <person name="Zhao Z."/>
        </authorList>
    </citation>
    <scope>NUCLEOTIDE SEQUENCE [LARGE SCALE GENOMIC DNA]</scope>
    <source>
        <strain evidence="3">SQ149</strain>
    </source>
</reference>
<dbReference type="EMBL" id="CP134145">
    <property type="protein sequence ID" value="WNC74060.1"/>
    <property type="molecule type" value="Genomic_DNA"/>
</dbReference>
<accession>A0ABY9U394</accession>
<dbReference type="Proteomes" id="UP001258994">
    <property type="component" value="Chromosome"/>
</dbReference>